<keyword evidence="2" id="KW-1185">Reference proteome</keyword>
<feature type="non-terminal residue" evidence="1">
    <location>
        <position position="196"/>
    </location>
</feature>
<sequence>LYITQYPPMQTYPQSWLEMSLYDHALTFMMEVEGQEVILVIQNPVDMAQIVTKGMRMGVDLYSQYLWAMHPPSTMQHLQPYIPLPPMYYNQQTSTELPFYPPQMPSNSIVPWIQQRATLYISSPLHAQAMPYQLTPVRLQNDPLSGLEDITQLEVGADMVENRETRPILCFLNNNKHYDLKEHYARKLIIMCPKDL</sequence>
<dbReference type="Proteomes" id="UP000187609">
    <property type="component" value="Unassembled WGS sequence"/>
</dbReference>
<accession>A0A1J6KK63</accession>
<dbReference type="AlphaFoldDB" id="A0A1J6KK63"/>
<evidence type="ECO:0000313" key="2">
    <source>
        <dbReference type="Proteomes" id="UP000187609"/>
    </source>
</evidence>
<feature type="non-terminal residue" evidence="1">
    <location>
        <position position="1"/>
    </location>
</feature>
<protein>
    <submittedName>
        <fullName evidence="1">Uncharacterized protein</fullName>
    </submittedName>
</protein>
<reference evidence="1" key="1">
    <citation type="submission" date="2016-11" db="EMBL/GenBank/DDBJ databases">
        <title>The genome of Nicotiana attenuata.</title>
        <authorList>
            <person name="Xu S."/>
            <person name="Brockmoeller T."/>
            <person name="Gaquerel E."/>
            <person name="Navarro A."/>
            <person name="Kuhl H."/>
            <person name="Gase K."/>
            <person name="Ling Z."/>
            <person name="Zhou W."/>
            <person name="Kreitzer C."/>
            <person name="Stanke M."/>
            <person name="Tang H."/>
            <person name="Lyons E."/>
            <person name="Pandey P."/>
            <person name="Pandey S.P."/>
            <person name="Timmermann B."/>
            <person name="Baldwin I.T."/>
        </authorList>
    </citation>
    <scope>NUCLEOTIDE SEQUENCE [LARGE SCALE GENOMIC DNA]</scope>
    <source>
        <strain evidence="1">UT</strain>
    </source>
</reference>
<organism evidence="1 2">
    <name type="scientific">Nicotiana attenuata</name>
    <name type="common">Coyote tobacco</name>
    <dbReference type="NCBI Taxonomy" id="49451"/>
    <lineage>
        <taxon>Eukaryota</taxon>
        <taxon>Viridiplantae</taxon>
        <taxon>Streptophyta</taxon>
        <taxon>Embryophyta</taxon>
        <taxon>Tracheophyta</taxon>
        <taxon>Spermatophyta</taxon>
        <taxon>Magnoliopsida</taxon>
        <taxon>eudicotyledons</taxon>
        <taxon>Gunneridae</taxon>
        <taxon>Pentapetalae</taxon>
        <taxon>asterids</taxon>
        <taxon>lamiids</taxon>
        <taxon>Solanales</taxon>
        <taxon>Solanaceae</taxon>
        <taxon>Nicotianoideae</taxon>
        <taxon>Nicotianeae</taxon>
        <taxon>Nicotiana</taxon>
    </lineage>
</organism>
<dbReference type="Gramene" id="OIT22175">
    <property type="protein sequence ID" value="OIT22175"/>
    <property type="gene ID" value="A4A49_59173"/>
</dbReference>
<comment type="caution">
    <text evidence="1">The sequence shown here is derived from an EMBL/GenBank/DDBJ whole genome shotgun (WGS) entry which is preliminary data.</text>
</comment>
<proteinExistence type="predicted"/>
<name>A0A1J6KK63_NICAT</name>
<gene>
    <name evidence="1" type="ORF">A4A49_59173</name>
</gene>
<evidence type="ECO:0000313" key="1">
    <source>
        <dbReference type="EMBL" id="OIT22175.1"/>
    </source>
</evidence>
<dbReference type="EMBL" id="MJEQ01003841">
    <property type="protein sequence ID" value="OIT22175.1"/>
    <property type="molecule type" value="Genomic_DNA"/>
</dbReference>